<keyword evidence="1" id="KW-0472">Membrane</keyword>
<dbReference type="CDD" id="cd22997">
    <property type="entry name" value="GT_LH"/>
    <property type="match status" value="1"/>
</dbReference>
<sequence>MEVVTVATDLNNAFLNRLLIPSCAALGFDLMILHVDKKEFRPRDKRLALVEYFKQHPSPTDLVIFTDAYDTLFIRAEKYVRETYARFSRSVVFSGELNNWPLGAIGFLIENGPPVRPFPYLNAGGFIGAVGDLLELCIKHPKPPSDRFRILRDLRIHDFDTDERYGFSDQYYWTLVHLLETETIAVDHHAELFECFSAQVPPTWDVQVTLDINEFRTRGREADSYHRERARLEERLRAPSGAAQLHFASPITKAVLLDLLDQGRLPAWLGAFDARDYPPPRVQRMTF</sequence>
<feature type="domain" description="PLOD1-3-like GT" evidence="2">
    <location>
        <begin position="3"/>
        <end position="137"/>
    </location>
</feature>
<name>A0A5J5KC18_9ACTN</name>
<protein>
    <recommendedName>
        <fullName evidence="2">PLOD1-3-like GT domain-containing protein</fullName>
    </recommendedName>
</protein>
<evidence type="ECO:0000256" key="1">
    <source>
        <dbReference type="SAM" id="Phobius"/>
    </source>
</evidence>
<dbReference type="RefSeq" id="WP_150930073.1">
    <property type="nucleotide sequence ID" value="NZ_VYTZ01000001.1"/>
</dbReference>
<organism evidence="3 4">
    <name type="scientific">Microbispora cellulosiformans</name>
    <dbReference type="NCBI Taxonomy" id="2614688"/>
    <lineage>
        <taxon>Bacteria</taxon>
        <taxon>Bacillati</taxon>
        <taxon>Actinomycetota</taxon>
        <taxon>Actinomycetes</taxon>
        <taxon>Streptosporangiales</taxon>
        <taxon>Streptosporangiaceae</taxon>
        <taxon>Microbispora</taxon>
    </lineage>
</organism>
<evidence type="ECO:0000259" key="2">
    <source>
        <dbReference type="Pfam" id="PF25342"/>
    </source>
</evidence>
<dbReference type="AlphaFoldDB" id="A0A5J5KC18"/>
<proteinExistence type="predicted"/>
<comment type="caution">
    <text evidence="3">The sequence shown here is derived from an EMBL/GenBank/DDBJ whole genome shotgun (WGS) entry which is preliminary data.</text>
</comment>
<gene>
    <name evidence="3" type="ORF">F5972_00765</name>
</gene>
<feature type="transmembrane region" description="Helical" evidence="1">
    <location>
        <begin position="18"/>
        <end position="35"/>
    </location>
</feature>
<reference evidence="3 4" key="1">
    <citation type="submission" date="2019-09" db="EMBL/GenBank/DDBJ databases">
        <title>Screening of Novel Bioactive Compounds from Soil-Associated.</title>
        <authorList>
            <person name="Gong X."/>
        </authorList>
    </citation>
    <scope>NUCLEOTIDE SEQUENCE [LARGE SCALE GENOMIC DNA]</scope>
    <source>
        <strain evidence="3 4">Gxj-6</strain>
    </source>
</reference>
<dbReference type="Proteomes" id="UP000327011">
    <property type="component" value="Unassembled WGS sequence"/>
</dbReference>
<dbReference type="Pfam" id="PF25342">
    <property type="entry name" value="GT_PLOD"/>
    <property type="match status" value="1"/>
</dbReference>
<accession>A0A5J5KC18</accession>
<evidence type="ECO:0000313" key="4">
    <source>
        <dbReference type="Proteomes" id="UP000327011"/>
    </source>
</evidence>
<keyword evidence="4" id="KW-1185">Reference proteome</keyword>
<keyword evidence="1" id="KW-0812">Transmembrane</keyword>
<keyword evidence="1" id="KW-1133">Transmembrane helix</keyword>
<dbReference type="InterPro" id="IPR057589">
    <property type="entry name" value="GT_PLOD"/>
</dbReference>
<evidence type="ECO:0000313" key="3">
    <source>
        <dbReference type="EMBL" id="KAA9381414.1"/>
    </source>
</evidence>
<dbReference type="EMBL" id="VYTZ01000001">
    <property type="protein sequence ID" value="KAA9381414.1"/>
    <property type="molecule type" value="Genomic_DNA"/>
</dbReference>